<dbReference type="RefSeq" id="WP_274266005.1">
    <property type="nucleotide sequence ID" value="NZ_CP117880.1"/>
</dbReference>
<feature type="domain" description="Cyclic nucleotide-binding" evidence="1">
    <location>
        <begin position="22"/>
        <end position="127"/>
    </location>
</feature>
<dbReference type="Gene3D" id="2.60.120.10">
    <property type="entry name" value="Jelly Rolls"/>
    <property type="match status" value="1"/>
</dbReference>
<organism evidence="2 3">
    <name type="scientific">Sphingobacterium oryzagri</name>
    <dbReference type="NCBI Taxonomy" id="3025669"/>
    <lineage>
        <taxon>Bacteria</taxon>
        <taxon>Pseudomonadati</taxon>
        <taxon>Bacteroidota</taxon>
        <taxon>Sphingobacteriia</taxon>
        <taxon>Sphingobacteriales</taxon>
        <taxon>Sphingobacteriaceae</taxon>
        <taxon>Sphingobacterium</taxon>
    </lineage>
</organism>
<sequence length="204" mass="24143">MKNDYKRPNDTAISPLIEHILQVVKLNESEMATMERLWKTKLLEKGDYLLRNGDVCRYDSYVVSGTLKAYYINADNGQEEIIYFAVDDWWASDIYSFSKQQPSIYSIQALENSRLLQISFSSFQQLLEEVPRLEKYFRMMLESYVGKLQQRISYSHVHDAETRYYNFVQQYPLIARRVPQYLIASYLGVSPEFISRIRKKRKSA</sequence>
<gene>
    <name evidence="2" type="ORF">PQ465_13275</name>
</gene>
<reference evidence="2 3" key="1">
    <citation type="submission" date="2023-02" db="EMBL/GenBank/DDBJ databases">
        <title>Genome sequence of Sphingobacterium sp. KACC 22765.</title>
        <authorList>
            <person name="Kim S."/>
            <person name="Heo J."/>
            <person name="Kwon S.-W."/>
        </authorList>
    </citation>
    <scope>NUCLEOTIDE SEQUENCE [LARGE SCALE GENOMIC DNA]</scope>
    <source>
        <strain evidence="2 3">KACC 22765</strain>
    </source>
</reference>
<dbReference type="Proteomes" id="UP001221558">
    <property type="component" value="Chromosome"/>
</dbReference>
<proteinExistence type="predicted"/>
<evidence type="ECO:0000259" key="1">
    <source>
        <dbReference type="PROSITE" id="PS50042"/>
    </source>
</evidence>
<evidence type="ECO:0000313" key="3">
    <source>
        <dbReference type="Proteomes" id="UP001221558"/>
    </source>
</evidence>
<dbReference type="EMBL" id="CP117880">
    <property type="protein sequence ID" value="WDF67275.1"/>
    <property type="molecule type" value="Genomic_DNA"/>
</dbReference>
<name>A0ABY7WEG5_9SPHI</name>
<dbReference type="SUPFAM" id="SSF51206">
    <property type="entry name" value="cAMP-binding domain-like"/>
    <property type="match status" value="1"/>
</dbReference>
<dbReference type="InterPro" id="IPR000595">
    <property type="entry name" value="cNMP-bd_dom"/>
</dbReference>
<keyword evidence="3" id="KW-1185">Reference proteome</keyword>
<dbReference type="InterPro" id="IPR018490">
    <property type="entry name" value="cNMP-bd_dom_sf"/>
</dbReference>
<protein>
    <submittedName>
        <fullName evidence="2">Crp/Fnr family transcriptional regulator</fullName>
    </submittedName>
</protein>
<dbReference type="PROSITE" id="PS50042">
    <property type="entry name" value="CNMP_BINDING_3"/>
    <property type="match status" value="1"/>
</dbReference>
<dbReference type="InterPro" id="IPR014710">
    <property type="entry name" value="RmlC-like_jellyroll"/>
</dbReference>
<dbReference type="Pfam" id="PF00027">
    <property type="entry name" value="cNMP_binding"/>
    <property type="match status" value="1"/>
</dbReference>
<accession>A0ABY7WEG5</accession>
<dbReference type="CDD" id="cd00038">
    <property type="entry name" value="CAP_ED"/>
    <property type="match status" value="1"/>
</dbReference>
<evidence type="ECO:0000313" key="2">
    <source>
        <dbReference type="EMBL" id="WDF67275.1"/>
    </source>
</evidence>